<dbReference type="PROSITE" id="PS50969">
    <property type="entry name" value="FCP1"/>
    <property type="match status" value="1"/>
</dbReference>
<feature type="region of interest" description="Disordered" evidence="1">
    <location>
        <begin position="615"/>
        <end position="639"/>
    </location>
</feature>
<feature type="region of interest" description="Disordered" evidence="1">
    <location>
        <begin position="374"/>
        <end position="410"/>
    </location>
</feature>
<gene>
    <name evidence="3" type="ORF">D8674_012637</name>
</gene>
<feature type="region of interest" description="Disordered" evidence="1">
    <location>
        <begin position="210"/>
        <end position="242"/>
    </location>
</feature>
<dbReference type="InterPro" id="IPR036412">
    <property type="entry name" value="HAD-like_sf"/>
</dbReference>
<evidence type="ECO:0000313" key="3">
    <source>
        <dbReference type="EMBL" id="KAB2609469.1"/>
    </source>
</evidence>
<feature type="compositionally biased region" description="Basic and acidic residues" evidence="1">
    <location>
        <begin position="615"/>
        <end position="625"/>
    </location>
</feature>
<sequence length="977" mass="108418">METAECSEKPNSQSGREDSEKLSESRNDPLLEEPSVNLSADLPLAEALPSVLPKRQRNRARSSSAIVINNLDLDLSDNTDSAPVHALEILVNPVESPHNVQRSHSPSPDDSDLCCLKGTLSVESITPEKNSCVQSLGRDAHQDSSLGTDRLLEDPSMSIVSDLVPAELPPHGDLSNRKRKKKDTISVAPESEDSCPESCAEICTAVSEKEGHQEDLLHNQKKKRNKQNKKHEIHENNDKSCDISVDTSLGETIIPTVDQSVEPSVAGFSEQVLQVAMSQPPMEGSSTDENSKIAEPIEDLSCSMKKKKSCKSKTREGNDENCGNDESCELSVGISVVESVMPGLDPSQQPPVSQSLEQKLELTQPLMEGISMKINSENSEPIEDLSSSSKKQKKPRWKKSNDESCGNDKSGELSVGISLVESIMPGIAQQPPESEFSNEKVDLPQAFVEGNCTTVSSEGPKSPTVDLSWSQEQKNKNRKRRHKTNECIDERCDLSIDASLVGNTMPGVDLTVRPPVAVFSEQDLEVEQPLVEGIRQRTNSESTKPFEVLSCSQKRECRKKRLEMGGSNDTSCDPSVGTLVEKIIRGADPSPQPPLTIVSDPELDVSQLLLEEKTLREQNEDKDQNKSCNASGNNDTNHQVCTGFPGQVVNDVTDIKKYSPILKEQNGLQKSADAGSRNKIDMEVSGTKSYCSDAFPESDNITDTERMETKIEVPSLPSSSVKADVDLAVVAKEGSRSQISNSAVERPLVSVSKKKLLILDVNGLLADIVQLVSEQYKLYRPDTTISRKSVFKRPCCDSFLQFCFDNFNVGVWSSRTEKNVEMVVDYLWGDSRKKLLFCWNQSHCTTTKYNTLDNEEKPLVLKELKKLWEKHDPDLPWARGEYNETNTLLVDDSPYKALCNPENTAIFPYPYRFKNRTDRSLGVGGNLRRFVEGLVYAPNVQEYVKHNRFGQRPITKKAKTWKFYSQVLRDQALSPKN</sequence>
<comment type="caution">
    <text evidence="3">The sequence shown here is derived from an EMBL/GenBank/DDBJ whole genome shotgun (WGS) entry which is preliminary data.</text>
</comment>
<feature type="domain" description="FCP1 homology" evidence="2">
    <location>
        <begin position="750"/>
        <end position="934"/>
    </location>
</feature>
<dbReference type="Pfam" id="PF03031">
    <property type="entry name" value="NIF"/>
    <property type="match status" value="1"/>
</dbReference>
<dbReference type="Gene3D" id="3.40.50.1000">
    <property type="entry name" value="HAD superfamily/HAD-like"/>
    <property type="match status" value="1"/>
</dbReference>
<dbReference type="FunFam" id="3.40.50.1000:FF:000257">
    <property type="entry name" value="Haloacid dehalogenase-like hydrolase (HAD) superfamily protein"/>
    <property type="match status" value="1"/>
</dbReference>
<dbReference type="InterPro" id="IPR050365">
    <property type="entry name" value="TIM50"/>
</dbReference>
<dbReference type="SUPFAM" id="SSF56784">
    <property type="entry name" value="HAD-like"/>
    <property type="match status" value="1"/>
</dbReference>
<feature type="compositionally biased region" description="Basic and acidic residues" evidence="1">
    <location>
        <begin position="230"/>
        <end position="241"/>
    </location>
</feature>
<feature type="compositionally biased region" description="Polar residues" evidence="1">
    <location>
        <begin position="454"/>
        <end position="472"/>
    </location>
</feature>
<feature type="compositionally biased region" description="Basic and acidic residues" evidence="1">
    <location>
        <begin position="15"/>
        <end position="29"/>
    </location>
</feature>
<dbReference type="OrthoDB" id="1155364at2759"/>
<dbReference type="InterPro" id="IPR023214">
    <property type="entry name" value="HAD_sf"/>
</dbReference>
<evidence type="ECO:0000259" key="2">
    <source>
        <dbReference type="PROSITE" id="PS50969"/>
    </source>
</evidence>
<proteinExistence type="predicted"/>
<feature type="region of interest" description="Disordered" evidence="1">
    <location>
        <begin position="306"/>
        <end position="325"/>
    </location>
</feature>
<reference evidence="4" key="2">
    <citation type="submission" date="2019-10" db="EMBL/GenBank/DDBJ databases">
        <title>A de novo genome assembly of a pear dwarfing rootstock.</title>
        <authorList>
            <person name="Wang F."/>
            <person name="Wang J."/>
            <person name="Li S."/>
            <person name="Zhang Y."/>
            <person name="Fang M."/>
            <person name="Ma L."/>
            <person name="Zhao Y."/>
            <person name="Jiang S."/>
        </authorList>
    </citation>
    <scope>NUCLEOTIDE SEQUENCE [LARGE SCALE GENOMIC DNA]</scope>
</reference>
<dbReference type="Proteomes" id="UP000327157">
    <property type="component" value="Chromosome 14"/>
</dbReference>
<feature type="compositionally biased region" description="Polar residues" evidence="1">
    <location>
        <begin position="626"/>
        <end position="639"/>
    </location>
</feature>
<evidence type="ECO:0000256" key="1">
    <source>
        <dbReference type="SAM" id="MobiDB-lite"/>
    </source>
</evidence>
<reference evidence="3 4" key="3">
    <citation type="submission" date="2019-11" db="EMBL/GenBank/DDBJ databases">
        <title>A de novo genome assembly of a pear dwarfing rootstock.</title>
        <authorList>
            <person name="Wang F."/>
            <person name="Wang J."/>
            <person name="Li S."/>
            <person name="Zhang Y."/>
            <person name="Fang M."/>
            <person name="Ma L."/>
            <person name="Zhao Y."/>
            <person name="Jiang S."/>
        </authorList>
    </citation>
    <scope>NUCLEOTIDE SEQUENCE [LARGE SCALE GENOMIC DNA]</scope>
    <source>
        <strain evidence="3">S2</strain>
        <tissue evidence="3">Leaf</tissue>
    </source>
</reference>
<feature type="region of interest" description="Disordered" evidence="1">
    <location>
        <begin position="1"/>
        <end position="40"/>
    </location>
</feature>
<accession>A0A5N5G248</accession>
<dbReference type="AlphaFoldDB" id="A0A5N5G248"/>
<keyword evidence="4" id="KW-1185">Reference proteome</keyword>
<evidence type="ECO:0000313" key="4">
    <source>
        <dbReference type="Proteomes" id="UP000327157"/>
    </source>
</evidence>
<feature type="region of interest" description="Disordered" evidence="1">
    <location>
        <begin position="163"/>
        <end position="195"/>
    </location>
</feature>
<protein>
    <recommendedName>
        <fullName evidence="2">FCP1 homology domain-containing protein</fullName>
    </recommendedName>
</protein>
<dbReference type="PANTHER" id="PTHR12210">
    <property type="entry name" value="DULLARD PROTEIN PHOSPHATASE"/>
    <property type="match status" value="1"/>
</dbReference>
<dbReference type="SMART" id="SM00577">
    <property type="entry name" value="CPDc"/>
    <property type="match status" value="1"/>
</dbReference>
<name>A0A5N5G248_9ROSA</name>
<dbReference type="InterPro" id="IPR004274">
    <property type="entry name" value="FCP1_dom"/>
</dbReference>
<reference evidence="3 4" key="1">
    <citation type="submission" date="2019-09" db="EMBL/GenBank/DDBJ databases">
        <authorList>
            <person name="Ou C."/>
        </authorList>
    </citation>
    <scope>NUCLEOTIDE SEQUENCE [LARGE SCALE GENOMIC DNA]</scope>
    <source>
        <strain evidence="3">S2</strain>
        <tissue evidence="3">Leaf</tissue>
    </source>
</reference>
<dbReference type="EMBL" id="SMOL01000553">
    <property type="protein sequence ID" value="KAB2609469.1"/>
    <property type="molecule type" value="Genomic_DNA"/>
</dbReference>
<feature type="compositionally biased region" description="Basic residues" evidence="1">
    <location>
        <begin position="219"/>
        <end position="229"/>
    </location>
</feature>
<feature type="region of interest" description="Disordered" evidence="1">
    <location>
        <begin position="454"/>
        <end position="482"/>
    </location>
</feature>
<organism evidence="3 4">
    <name type="scientific">Pyrus ussuriensis x Pyrus communis</name>
    <dbReference type="NCBI Taxonomy" id="2448454"/>
    <lineage>
        <taxon>Eukaryota</taxon>
        <taxon>Viridiplantae</taxon>
        <taxon>Streptophyta</taxon>
        <taxon>Embryophyta</taxon>
        <taxon>Tracheophyta</taxon>
        <taxon>Spermatophyta</taxon>
        <taxon>Magnoliopsida</taxon>
        <taxon>eudicotyledons</taxon>
        <taxon>Gunneridae</taxon>
        <taxon>Pentapetalae</taxon>
        <taxon>rosids</taxon>
        <taxon>fabids</taxon>
        <taxon>Rosales</taxon>
        <taxon>Rosaceae</taxon>
        <taxon>Amygdaloideae</taxon>
        <taxon>Maleae</taxon>
        <taxon>Pyrus</taxon>
    </lineage>
</organism>